<dbReference type="InterPro" id="IPR005119">
    <property type="entry name" value="LysR_subst-bd"/>
</dbReference>
<dbReference type="SUPFAM" id="SSF53850">
    <property type="entry name" value="Periplasmic binding protein-like II"/>
    <property type="match status" value="1"/>
</dbReference>
<evidence type="ECO:0000256" key="4">
    <source>
        <dbReference type="ARBA" id="ARBA00023163"/>
    </source>
</evidence>
<evidence type="ECO:0000313" key="7">
    <source>
        <dbReference type="Proteomes" id="UP000199073"/>
    </source>
</evidence>
<protein>
    <submittedName>
        <fullName evidence="6">LysR family transcriptional regulator, glycine cleavage system transcriptional activator</fullName>
    </submittedName>
</protein>
<dbReference type="FunFam" id="1.10.10.10:FF:000038">
    <property type="entry name" value="Glycine cleavage system transcriptional activator"/>
    <property type="match status" value="1"/>
</dbReference>
<dbReference type="SUPFAM" id="SSF46785">
    <property type="entry name" value="Winged helix' DNA-binding domain"/>
    <property type="match status" value="1"/>
</dbReference>
<evidence type="ECO:0000256" key="1">
    <source>
        <dbReference type="ARBA" id="ARBA00009437"/>
    </source>
</evidence>
<evidence type="ECO:0000256" key="2">
    <source>
        <dbReference type="ARBA" id="ARBA00023015"/>
    </source>
</evidence>
<keyword evidence="4" id="KW-0804">Transcription</keyword>
<dbReference type="InterPro" id="IPR036390">
    <property type="entry name" value="WH_DNA-bd_sf"/>
</dbReference>
<proteinExistence type="inferred from homology"/>
<dbReference type="STRING" id="91360.SAMN05660330_02758"/>
<dbReference type="PANTHER" id="PTHR30537">
    <property type="entry name" value="HTH-TYPE TRANSCRIPTIONAL REGULATOR"/>
    <property type="match status" value="1"/>
</dbReference>
<dbReference type="GO" id="GO:0043565">
    <property type="term" value="F:sequence-specific DNA binding"/>
    <property type="evidence" value="ECO:0007669"/>
    <property type="project" value="TreeGrafter"/>
</dbReference>
<keyword evidence="2" id="KW-0805">Transcription regulation</keyword>
<organism evidence="6 7">
    <name type="scientific">Desulforhopalus singaporensis</name>
    <dbReference type="NCBI Taxonomy" id="91360"/>
    <lineage>
        <taxon>Bacteria</taxon>
        <taxon>Pseudomonadati</taxon>
        <taxon>Thermodesulfobacteriota</taxon>
        <taxon>Desulfobulbia</taxon>
        <taxon>Desulfobulbales</taxon>
        <taxon>Desulfocapsaceae</taxon>
        <taxon>Desulforhopalus</taxon>
    </lineage>
</organism>
<dbReference type="Pfam" id="PF00126">
    <property type="entry name" value="HTH_1"/>
    <property type="match status" value="1"/>
</dbReference>
<dbReference type="AlphaFoldDB" id="A0A1H0SPK9"/>
<sequence length="320" mass="35870">MDSFDRMFSLNTLKVFETAARHRQLASAAEELCVTYSAVSHQIRALEDALGVKLFDRSHKPMLLTAAGARLSQTLVEALSNINRVTRELSDNQATRTLQISCAPSLALKWLVPSLRSFQDKFPALSIQIIPETQLTDPRNADLAICYGEPKDIPGWRIVSTAYVELTPVANHDFINRVRVIKKPEQLLEHTLLHEDDGTVWTRWLSASGVQLSGKLSGLFMGRAHLALEGALEGCGVALIDLILGEKDIQSGRLIRLFGQTVPMPYPYYLLAPRKKITSLPVQEMEEIICFAFKKWSFKQIDRDLRTELRGRNASDKGIV</sequence>
<dbReference type="OrthoDB" id="5317428at2"/>
<dbReference type="GO" id="GO:0006351">
    <property type="term" value="P:DNA-templated transcription"/>
    <property type="evidence" value="ECO:0007669"/>
    <property type="project" value="TreeGrafter"/>
</dbReference>
<reference evidence="6 7" key="1">
    <citation type="submission" date="2016-10" db="EMBL/GenBank/DDBJ databases">
        <authorList>
            <person name="de Groot N.N."/>
        </authorList>
    </citation>
    <scope>NUCLEOTIDE SEQUENCE [LARGE SCALE GENOMIC DNA]</scope>
    <source>
        <strain evidence="6 7">DSM 12130</strain>
    </source>
</reference>
<comment type="similarity">
    <text evidence="1">Belongs to the LysR transcriptional regulatory family.</text>
</comment>
<name>A0A1H0SPK9_9BACT</name>
<dbReference type="PROSITE" id="PS50931">
    <property type="entry name" value="HTH_LYSR"/>
    <property type="match status" value="1"/>
</dbReference>
<dbReference type="Gene3D" id="1.10.10.10">
    <property type="entry name" value="Winged helix-like DNA-binding domain superfamily/Winged helix DNA-binding domain"/>
    <property type="match status" value="1"/>
</dbReference>
<accession>A0A1H0SPK9</accession>
<dbReference type="EMBL" id="FNJI01000020">
    <property type="protein sequence ID" value="SDP43623.1"/>
    <property type="molecule type" value="Genomic_DNA"/>
</dbReference>
<dbReference type="InterPro" id="IPR000847">
    <property type="entry name" value="LysR_HTH_N"/>
</dbReference>
<dbReference type="Gene3D" id="3.40.190.10">
    <property type="entry name" value="Periplasmic binding protein-like II"/>
    <property type="match status" value="2"/>
</dbReference>
<dbReference type="InterPro" id="IPR058163">
    <property type="entry name" value="LysR-type_TF_proteobact-type"/>
</dbReference>
<dbReference type="Proteomes" id="UP000199073">
    <property type="component" value="Unassembled WGS sequence"/>
</dbReference>
<dbReference type="RefSeq" id="WP_092223803.1">
    <property type="nucleotide sequence ID" value="NZ_FNJI01000020.1"/>
</dbReference>
<evidence type="ECO:0000259" key="5">
    <source>
        <dbReference type="PROSITE" id="PS50931"/>
    </source>
</evidence>
<dbReference type="InterPro" id="IPR036388">
    <property type="entry name" value="WH-like_DNA-bd_sf"/>
</dbReference>
<evidence type="ECO:0000313" key="6">
    <source>
        <dbReference type="EMBL" id="SDP43623.1"/>
    </source>
</evidence>
<gene>
    <name evidence="6" type="ORF">SAMN05660330_02758</name>
</gene>
<evidence type="ECO:0000256" key="3">
    <source>
        <dbReference type="ARBA" id="ARBA00023125"/>
    </source>
</evidence>
<dbReference type="PRINTS" id="PR00039">
    <property type="entry name" value="HTHLYSR"/>
</dbReference>
<keyword evidence="3" id="KW-0238">DNA-binding</keyword>
<keyword evidence="7" id="KW-1185">Reference proteome</keyword>
<dbReference type="GO" id="GO:0003700">
    <property type="term" value="F:DNA-binding transcription factor activity"/>
    <property type="evidence" value="ECO:0007669"/>
    <property type="project" value="InterPro"/>
</dbReference>
<dbReference type="PANTHER" id="PTHR30537:SF74">
    <property type="entry name" value="HTH-TYPE TRANSCRIPTIONAL REGULATOR TRPI"/>
    <property type="match status" value="1"/>
</dbReference>
<feature type="domain" description="HTH lysR-type" evidence="5">
    <location>
        <begin position="8"/>
        <end position="65"/>
    </location>
</feature>
<dbReference type="Pfam" id="PF03466">
    <property type="entry name" value="LysR_substrate"/>
    <property type="match status" value="1"/>
</dbReference>